<evidence type="ECO:0000259" key="1">
    <source>
        <dbReference type="Pfam" id="PF13843"/>
    </source>
</evidence>
<proteinExistence type="predicted"/>
<dbReference type="Pfam" id="PF13843">
    <property type="entry name" value="DDE_Tnp_1_7"/>
    <property type="match status" value="1"/>
</dbReference>
<feature type="domain" description="PiggyBac transposable element-derived protein" evidence="1">
    <location>
        <begin position="1"/>
        <end position="152"/>
    </location>
</feature>
<organism evidence="2 3">
    <name type="scientific">Acropora cervicornis</name>
    <name type="common">Staghorn coral</name>
    <dbReference type="NCBI Taxonomy" id="6130"/>
    <lineage>
        <taxon>Eukaryota</taxon>
        <taxon>Metazoa</taxon>
        <taxon>Cnidaria</taxon>
        <taxon>Anthozoa</taxon>
        <taxon>Hexacorallia</taxon>
        <taxon>Scleractinia</taxon>
        <taxon>Astrocoeniina</taxon>
        <taxon>Acroporidae</taxon>
        <taxon>Acropora</taxon>
    </lineage>
</organism>
<dbReference type="PANTHER" id="PTHR46599:SF3">
    <property type="entry name" value="PIGGYBAC TRANSPOSABLE ELEMENT-DERIVED PROTEIN 4"/>
    <property type="match status" value="1"/>
</dbReference>
<dbReference type="AlphaFoldDB" id="A0AAD9QJ74"/>
<accession>A0AAD9QJ74</accession>
<dbReference type="InterPro" id="IPR029526">
    <property type="entry name" value="PGBD"/>
</dbReference>
<dbReference type="Proteomes" id="UP001249851">
    <property type="component" value="Unassembled WGS sequence"/>
</dbReference>
<evidence type="ECO:0000313" key="3">
    <source>
        <dbReference type="Proteomes" id="UP001249851"/>
    </source>
</evidence>
<reference evidence="2" key="2">
    <citation type="journal article" date="2023" name="Science">
        <title>Genomic signatures of disease resistance in endangered staghorn corals.</title>
        <authorList>
            <person name="Vollmer S.V."/>
            <person name="Selwyn J.D."/>
            <person name="Despard B.A."/>
            <person name="Roesel C.L."/>
        </authorList>
    </citation>
    <scope>NUCLEOTIDE SEQUENCE</scope>
    <source>
        <strain evidence="2">K2</strain>
    </source>
</reference>
<protein>
    <submittedName>
        <fullName evidence="2">PiggyBac transposable element-derived protein 4</fullName>
    </submittedName>
</protein>
<comment type="caution">
    <text evidence="2">The sequence shown here is derived from an EMBL/GenBank/DDBJ whole genome shotgun (WGS) entry which is preliminary data.</text>
</comment>
<reference evidence="2" key="1">
    <citation type="journal article" date="2023" name="G3 (Bethesda)">
        <title>Whole genome assembly and annotation of the endangered Caribbean coral Acropora cervicornis.</title>
        <authorList>
            <person name="Selwyn J.D."/>
            <person name="Vollmer S.V."/>
        </authorList>
    </citation>
    <scope>NUCLEOTIDE SEQUENCE</scope>
    <source>
        <strain evidence="2">K2</strain>
    </source>
</reference>
<evidence type="ECO:0000313" key="2">
    <source>
        <dbReference type="EMBL" id="KAK2561891.1"/>
    </source>
</evidence>
<gene>
    <name evidence="2" type="ORF">P5673_015291</name>
</gene>
<name>A0AAD9QJ74_ACRCE</name>
<dbReference type="PANTHER" id="PTHR46599">
    <property type="entry name" value="PIGGYBAC TRANSPOSABLE ELEMENT-DERIVED PROTEIN 4"/>
    <property type="match status" value="1"/>
</dbReference>
<dbReference type="EMBL" id="JARQWQ010000031">
    <property type="protein sequence ID" value="KAK2561891.1"/>
    <property type="molecule type" value="Genomic_DNA"/>
</dbReference>
<keyword evidence="3" id="KW-1185">Reference proteome</keyword>
<sequence length="249" mass="28357">MNNFYCDHHLFLELERKQVLACGTISSNRKVFPRDIVLTAAMERRMDRGDYICRCYENLVTLAWYDGRSVYLIPTAHPPESIGEPTTVQCRSASGARQPIPCPPALSAYQGFMDGAALADQIQQRFSVIRRSNKTWKKLFYYGLKMCLLNSFSILKKVRQTPKDLLAFRIAIVRHLVEGKCFRGRPGPPPNRPAADRNARGLNRQYFVISVEKGRRDCVVCAKAISVQNLSTNFKYKTTVCVTCDRKPL</sequence>